<feature type="binding site" evidence="9">
    <location>
        <begin position="126"/>
        <end position="132"/>
    </location>
    <ligand>
        <name>ATP</name>
        <dbReference type="ChEBI" id="CHEBI:30616"/>
    </ligand>
</feature>
<dbReference type="Pfam" id="PF01467">
    <property type="entry name" value="CTP_transf_like"/>
    <property type="match status" value="1"/>
</dbReference>
<comment type="pathway">
    <text evidence="9">Cofactor biosynthesis; coenzyme A biosynthesis; CoA from (R)-pantothenate: step 4/5.</text>
</comment>
<feature type="site" description="Transition state stabilizer" evidence="9">
    <location>
        <position position="21"/>
    </location>
</feature>
<evidence type="ECO:0000256" key="6">
    <source>
        <dbReference type="ARBA" id="ARBA00022842"/>
    </source>
</evidence>
<keyword evidence="2 9" id="KW-0808">Transferase</keyword>
<comment type="similarity">
    <text evidence="9">Belongs to the bacterial CoaD family.</text>
</comment>
<reference evidence="11" key="1">
    <citation type="journal article" date="2015" name="BMC Genomics">
        <title>Comparative genomics of Fructobacillus spp. and Leuconostoc spp. reveals niche-specific evolution of Fructobacillus spp.</title>
        <authorList>
            <person name="Endo A."/>
            <person name="Tanizawa Y."/>
            <person name="Tanaka N."/>
            <person name="Maeno S."/>
            <person name="Kumar H."/>
            <person name="Shiwa Y."/>
            <person name="Okada S."/>
            <person name="Yoshikawa H."/>
            <person name="Dicks L."/>
            <person name="Nakagawa J."/>
            <person name="Arita M."/>
        </authorList>
    </citation>
    <scope>NUCLEOTIDE SEQUENCE [LARGE SCALE GENOMIC DNA]</scope>
    <source>
        <strain evidence="11">F214-1</strain>
    </source>
</reference>
<dbReference type="InterPro" id="IPR001980">
    <property type="entry name" value="PPAT"/>
</dbReference>
<feature type="binding site" evidence="9">
    <location>
        <position position="45"/>
    </location>
    <ligand>
        <name>substrate</name>
    </ligand>
</feature>
<evidence type="ECO:0000256" key="1">
    <source>
        <dbReference type="ARBA" id="ARBA00022490"/>
    </source>
</evidence>
<gene>
    <name evidence="9 11" type="primary">coaD</name>
    <name evidence="11" type="ORF">FTRO_0030360</name>
</gene>
<comment type="subunit">
    <text evidence="9">Homohexamer.</text>
</comment>
<comment type="catalytic activity">
    <reaction evidence="8 9">
        <text>(R)-4'-phosphopantetheine + ATP + H(+) = 3'-dephospho-CoA + diphosphate</text>
        <dbReference type="Rhea" id="RHEA:19801"/>
        <dbReference type="ChEBI" id="CHEBI:15378"/>
        <dbReference type="ChEBI" id="CHEBI:30616"/>
        <dbReference type="ChEBI" id="CHEBI:33019"/>
        <dbReference type="ChEBI" id="CHEBI:57328"/>
        <dbReference type="ChEBI" id="CHEBI:61723"/>
        <dbReference type="EC" id="2.7.7.3"/>
    </reaction>
</comment>
<dbReference type="GO" id="GO:0004595">
    <property type="term" value="F:pantetheine-phosphate adenylyltransferase activity"/>
    <property type="evidence" value="ECO:0007669"/>
    <property type="project" value="UniProtKB-UniRule"/>
</dbReference>
<evidence type="ECO:0000256" key="4">
    <source>
        <dbReference type="ARBA" id="ARBA00022741"/>
    </source>
</evidence>
<protein>
    <recommendedName>
        <fullName evidence="9">Phosphopantetheine adenylyltransferase</fullName>
        <ecNumber evidence="9">2.7.7.3</ecNumber>
    </recommendedName>
    <alternativeName>
        <fullName evidence="9">Dephospho-CoA pyrophosphorylase</fullName>
    </alternativeName>
    <alternativeName>
        <fullName evidence="9">Pantetheine-phosphate adenylyltransferase</fullName>
        <shortName evidence="9">PPAT</shortName>
    </alternativeName>
</protein>
<evidence type="ECO:0000313" key="11">
    <source>
        <dbReference type="EMBL" id="GAP04096.1"/>
    </source>
</evidence>
<dbReference type="Proteomes" id="UP000064514">
    <property type="component" value="Unassembled WGS sequence"/>
</dbReference>
<evidence type="ECO:0000256" key="3">
    <source>
        <dbReference type="ARBA" id="ARBA00022695"/>
    </source>
</evidence>
<dbReference type="HAMAP" id="MF_00151">
    <property type="entry name" value="PPAT_bact"/>
    <property type="match status" value="1"/>
</dbReference>
<feature type="binding site" evidence="9">
    <location>
        <position position="13"/>
    </location>
    <ligand>
        <name>substrate</name>
    </ligand>
</feature>
<keyword evidence="7 9" id="KW-0173">Coenzyme A biosynthesis</keyword>
<dbReference type="UniPathway" id="UPA00241">
    <property type="reaction ID" value="UER00355"/>
</dbReference>
<accession>A0A3F3H0F2</accession>
<dbReference type="CDD" id="cd02163">
    <property type="entry name" value="PPAT"/>
    <property type="match status" value="1"/>
</dbReference>
<feature type="binding site" evidence="9">
    <location>
        <position position="77"/>
    </location>
    <ligand>
        <name>substrate</name>
    </ligand>
</feature>
<dbReference type="GO" id="GO:0015937">
    <property type="term" value="P:coenzyme A biosynthetic process"/>
    <property type="evidence" value="ECO:0007669"/>
    <property type="project" value="UniProtKB-UniRule"/>
</dbReference>
<dbReference type="GO" id="GO:0005737">
    <property type="term" value="C:cytoplasm"/>
    <property type="evidence" value="ECO:0007669"/>
    <property type="project" value="UniProtKB-SubCell"/>
</dbReference>
<dbReference type="PANTHER" id="PTHR21342">
    <property type="entry name" value="PHOSPHOPANTETHEINE ADENYLYLTRANSFERASE"/>
    <property type="match status" value="1"/>
</dbReference>
<evidence type="ECO:0000256" key="2">
    <source>
        <dbReference type="ARBA" id="ARBA00022679"/>
    </source>
</evidence>
<dbReference type="InterPro" id="IPR014729">
    <property type="entry name" value="Rossmann-like_a/b/a_fold"/>
</dbReference>
<feature type="binding site" evidence="9">
    <location>
        <begin position="13"/>
        <end position="14"/>
    </location>
    <ligand>
        <name>ATP</name>
        <dbReference type="ChEBI" id="CHEBI:30616"/>
    </ligand>
</feature>
<dbReference type="Gene3D" id="3.40.50.620">
    <property type="entry name" value="HUPs"/>
    <property type="match status" value="1"/>
</dbReference>
<dbReference type="SUPFAM" id="SSF52374">
    <property type="entry name" value="Nucleotidylyl transferase"/>
    <property type="match status" value="1"/>
</dbReference>
<feature type="domain" description="Cytidyltransferase-like" evidence="10">
    <location>
        <begin position="9"/>
        <end position="136"/>
    </location>
</feature>
<keyword evidence="3 9" id="KW-0548">Nucleotidyltransferase</keyword>
<comment type="cofactor">
    <cofactor evidence="9">
        <name>Mg(2+)</name>
        <dbReference type="ChEBI" id="CHEBI:18420"/>
    </cofactor>
</comment>
<feature type="binding site" evidence="9">
    <location>
        <begin position="92"/>
        <end position="94"/>
    </location>
    <ligand>
        <name>ATP</name>
        <dbReference type="ChEBI" id="CHEBI:30616"/>
    </ligand>
</feature>
<comment type="function">
    <text evidence="9">Reversibly transfers an adenylyl group from ATP to 4'-phosphopantetheine, yielding dephospho-CoA (dPCoA) and pyrophosphate.</text>
</comment>
<feature type="binding site" evidence="9">
    <location>
        <position position="21"/>
    </location>
    <ligand>
        <name>ATP</name>
        <dbReference type="ChEBI" id="CHEBI:30616"/>
    </ligand>
</feature>
<keyword evidence="1 9" id="KW-0963">Cytoplasm</keyword>
<feature type="binding site" evidence="9">
    <location>
        <position position="91"/>
    </location>
    <ligand>
        <name>substrate</name>
    </ligand>
</feature>
<evidence type="ECO:0000256" key="8">
    <source>
        <dbReference type="ARBA" id="ARBA00029346"/>
    </source>
</evidence>
<dbReference type="PRINTS" id="PR01020">
    <property type="entry name" value="LPSBIOSNTHSS"/>
</dbReference>
<dbReference type="NCBIfam" id="TIGR00125">
    <property type="entry name" value="cyt_tran_rel"/>
    <property type="match status" value="1"/>
</dbReference>
<keyword evidence="5 9" id="KW-0067">ATP-binding</keyword>
<dbReference type="GO" id="GO:0005524">
    <property type="term" value="F:ATP binding"/>
    <property type="evidence" value="ECO:0007669"/>
    <property type="project" value="UniProtKB-KW"/>
</dbReference>
<keyword evidence="4 9" id="KW-0547">Nucleotide-binding</keyword>
<proteinExistence type="inferred from homology"/>
<evidence type="ECO:0000256" key="9">
    <source>
        <dbReference type="HAMAP-Rule" id="MF_00151"/>
    </source>
</evidence>
<sequence>MSGKMKKAVFPGSFDPLTNGHLDIIQRASEIFDEVVVAVGINTNKKGLFTPAERLELVEEAVADLPNVQVGQVGGLTVDYMNEIGAKYLVRGLRNAKDFEYERDIAEVNSVLAGVETVLLLAKPENQNVSSSMVKEIAKFGADKLDAFVPAVVVTALQKHFQ</sequence>
<dbReference type="STRING" id="709323.GCA_001047135_00637"/>
<organism evidence="11">
    <name type="scientific">Fructobacillus tropaeoli</name>
    <dbReference type="NCBI Taxonomy" id="709323"/>
    <lineage>
        <taxon>Bacteria</taxon>
        <taxon>Bacillati</taxon>
        <taxon>Bacillota</taxon>
        <taxon>Bacilli</taxon>
        <taxon>Lactobacillales</taxon>
        <taxon>Lactobacillaceae</taxon>
        <taxon>Fructobacillus</taxon>
    </lineage>
</organism>
<name>A0A3F3H0F2_9LACO</name>
<dbReference type="EMBL" id="DF968080">
    <property type="protein sequence ID" value="GAP04096.1"/>
    <property type="molecule type" value="Genomic_DNA"/>
</dbReference>
<evidence type="ECO:0000256" key="7">
    <source>
        <dbReference type="ARBA" id="ARBA00022993"/>
    </source>
</evidence>
<evidence type="ECO:0000259" key="10">
    <source>
        <dbReference type="Pfam" id="PF01467"/>
    </source>
</evidence>
<dbReference type="EC" id="2.7.7.3" evidence="9"/>
<dbReference type="PANTHER" id="PTHR21342:SF1">
    <property type="entry name" value="PHOSPHOPANTETHEINE ADENYLYLTRANSFERASE"/>
    <property type="match status" value="1"/>
</dbReference>
<dbReference type="AlphaFoldDB" id="A0A3F3H0F2"/>
<feature type="binding site" evidence="9">
    <location>
        <position position="102"/>
    </location>
    <ligand>
        <name>ATP</name>
        <dbReference type="ChEBI" id="CHEBI:30616"/>
    </ligand>
</feature>
<comment type="subcellular location">
    <subcellularLocation>
        <location evidence="9">Cytoplasm</location>
    </subcellularLocation>
</comment>
<keyword evidence="6 9" id="KW-0460">Magnesium</keyword>
<evidence type="ECO:0000256" key="5">
    <source>
        <dbReference type="ARBA" id="ARBA00022840"/>
    </source>
</evidence>
<dbReference type="NCBIfam" id="TIGR01510">
    <property type="entry name" value="coaD_prev_kdtB"/>
    <property type="match status" value="1"/>
</dbReference>
<dbReference type="InterPro" id="IPR004821">
    <property type="entry name" value="Cyt_trans-like"/>
</dbReference>